<protein>
    <submittedName>
        <fullName evidence="2">Uncharacterized protein</fullName>
    </submittedName>
</protein>
<gene>
    <name evidence="2" type="ORF">H8N03_24390</name>
</gene>
<dbReference type="EMBL" id="JACORT010000014">
    <property type="protein sequence ID" value="MBC5786100.1"/>
    <property type="molecule type" value="Genomic_DNA"/>
</dbReference>
<sequence>MNIRIGMFACPSCQAPSISLWRKVGATDTFPARCARCNGLSFVSAWAHFAGAFVAEGLLWGAAIAALLAKSWALLLLFPVGLVAWSALVGAVFPLRPIARGEVRRARRKTAALLGGGAVLLAVIALVAARW</sequence>
<feature type="transmembrane region" description="Helical" evidence="1">
    <location>
        <begin position="111"/>
        <end position="129"/>
    </location>
</feature>
<organism evidence="2 3">
    <name type="scientific">Ramlibacter cellulosilyticus</name>
    <dbReference type="NCBI Taxonomy" id="2764187"/>
    <lineage>
        <taxon>Bacteria</taxon>
        <taxon>Pseudomonadati</taxon>
        <taxon>Pseudomonadota</taxon>
        <taxon>Betaproteobacteria</taxon>
        <taxon>Burkholderiales</taxon>
        <taxon>Comamonadaceae</taxon>
        <taxon>Ramlibacter</taxon>
    </lineage>
</organism>
<accession>A0A923SDK2</accession>
<evidence type="ECO:0000313" key="2">
    <source>
        <dbReference type="EMBL" id="MBC5786100.1"/>
    </source>
</evidence>
<keyword evidence="1" id="KW-1133">Transmembrane helix</keyword>
<dbReference type="Proteomes" id="UP000608513">
    <property type="component" value="Unassembled WGS sequence"/>
</dbReference>
<evidence type="ECO:0000313" key="3">
    <source>
        <dbReference type="Proteomes" id="UP000608513"/>
    </source>
</evidence>
<keyword evidence="1" id="KW-0812">Transmembrane</keyword>
<reference evidence="2" key="1">
    <citation type="submission" date="2020-08" db="EMBL/GenBank/DDBJ databases">
        <title>Ramlibacter sp. USB13 16S ribosomal RNA gene genome sequencing and assembly.</title>
        <authorList>
            <person name="Kang M."/>
        </authorList>
    </citation>
    <scope>NUCLEOTIDE SEQUENCE</scope>
    <source>
        <strain evidence="2">USB13</strain>
    </source>
</reference>
<dbReference type="AlphaFoldDB" id="A0A923SDK2"/>
<evidence type="ECO:0000256" key="1">
    <source>
        <dbReference type="SAM" id="Phobius"/>
    </source>
</evidence>
<comment type="caution">
    <text evidence="2">The sequence shown here is derived from an EMBL/GenBank/DDBJ whole genome shotgun (WGS) entry which is preliminary data.</text>
</comment>
<name>A0A923SDK2_9BURK</name>
<dbReference type="RefSeq" id="WP_187078841.1">
    <property type="nucleotide sequence ID" value="NZ_JACORT010000014.1"/>
</dbReference>
<feature type="transmembrane region" description="Helical" evidence="1">
    <location>
        <begin position="46"/>
        <end position="69"/>
    </location>
</feature>
<feature type="transmembrane region" description="Helical" evidence="1">
    <location>
        <begin position="75"/>
        <end position="99"/>
    </location>
</feature>
<proteinExistence type="predicted"/>
<keyword evidence="3" id="KW-1185">Reference proteome</keyword>
<keyword evidence="1" id="KW-0472">Membrane</keyword>